<name>A0A383DU49_9ZZZZ</name>
<protein>
    <submittedName>
        <fullName evidence="2">Uncharacterized protein</fullName>
    </submittedName>
</protein>
<dbReference type="AlphaFoldDB" id="A0A383DU49"/>
<evidence type="ECO:0000313" key="2">
    <source>
        <dbReference type="EMBL" id="SVE47348.1"/>
    </source>
</evidence>
<organism evidence="2">
    <name type="scientific">marine metagenome</name>
    <dbReference type="NCBI Taxonomy" id="408172"/>
    <lineage>
        <taxon>unclassified sequences</taxon>
        <taxon>metagenomes</taxon>
        <taxon>ecological metagenomes</taxon>
    </lineage>
</organism>
<accession>A0A383DU49</accession>
<proteinExistence type="predicted"/>
<dbReference type="EMBL" id="UINC01219737">
    <property type="protein sequence ID" value="SVE47348.1"/>
    <property type="molecule type" value="Genomic_DNA"/>
</dbReference>
<evidence type="ECO:0000256" key="1">
    <source>
        <dbReference type="SAM" id="MobiDB-lite"/>
    </source>
</evidence>
<gene>
    <name evidence="2" type="ORF">METZ01_LOCUS500202</name>
</gene>
<sequence length="31" mass="3394">ISYIPATTVGNPLPKLKLVDERDPKNVTEKG</sequence>
<feature type="non-terminal residue" evidence="2">
    <location>
        <position position="1"/>
    </location>
</feature>
<reference evidence="2" key="1">
    <citation type="submission" date="2018-05" db="EMBL/GenBank/DDBJ databases">
        <authorList>
            <person name="Lanie J.A."/>
            <person name="Ng W.-L."/>
            <person name="Kazmierczak K.M."/>
            <person name="Andrzejewski T.M."/>
            <person name="Davidsen T.M."/>
            <person name="Wayne K.J."/>
            <person name="Tettelin H."/>
            <person name="Glass J.I."/>
            <person name="Rusch D."/>
            <person name="Podicherti R."/>
            <person name="Tsui H.-C.T."/>
            <person name="Winkler M.E."/>
        </authorList>
    </citation>
    <scope>NUCLEOTIDE SEQUENCE</scope>
</reference>
<feature type="region of interest" description="Disordered" evidence="1">
    <location>
        <begin position="12"/>
        <end position="31"/>
    </location>
</feature>
<feature type="compositionally biased region" description="Basic and acidic residues" evidence="1">
    <location>
        <begin position="17"/>
        <end position="31"/>
    </location>
</feature>